<dbReference type="InterPro" id="IPR036597">
    <property type="entry name" value="Fido-like_dom_sf"/>
</dbReference>
<name>A0A160TWW3_9ZZZZ</name>
<dbReference type="InterPro" id="IPR025758">
    <property type="entry name" value="Fic/DOC_N"/>
</dbReference>
<dbReference type="InterPro" id="IPR036390">
    <property type="entry name" value="WH_DNA-bd_sf"/>
</dbReference>
<proteinExistence type="predicted"/>
<dbReference type="PIRSF" id="PIRSF038925">
    <property type="entry name" value="AMP-prot_trans"/>
    <property type="match status" value="1"/>
</dbReference>
<sequence length="373" mass="41919">MSKLPDSSYKLPDLPPPVEIETVPVLKALARANRALAELKGAAKAIPNQGILIDTLALQEAKASSEIENIVTTQDELFQADLFPEGPGSAAAKEVALYRDALRLGFDQLRKTQGLITNRIIIDMFRLLKGRDDGFRTQAGTELKNDRTGETVYVPPQGPREIETLMAGLEVFINDDDACDLDPLIKMAIIHHQFESIHPFPDGNGRIGRILNVLYLTRTGLLDIPILYLSRHITGTKSDYYRLLQAVRDDGAWEDWVLYILEAVAETSQTTLQLIEGLRAQMADYKKRMRAELGKIYSQDLLNNIFRHPYTRIDYVMHDLHVSRPTATKYLDQLAEAGFVTKHQAGRNNYYINEPLLALFMRVSDGGGRQEGK</sequence>
<dbReference type="Pfam" id="PF13784">
    <property type="entry name" value="Fic_N"/>
    <property type="match status" value="1"/>
</dbReference>
<dbReference type="SUPFAM" id="SSF46785">
    <property type="entry name" value="Winged helix' DNA-binding domain"/>
    <property type="match status" value="1"/>
</dbReference>
<dbReference type="SUPFAM" id="SSF140931">
    <property type="entry name" value="Fic-like"/>
    <property type="match status" value="1"/>
</dbReference>
<dbReference type="PROSITE" id="PS51459">
    <property type="entry name" value="FIDO"/>
    <property type="match status" value="1"/>
</dbReference>
<evidence type="ECO:0000259" key="1">
    <source>
        <dbReference type="PROSITE" id="PS51459"/>
    </source>
</evidence>
<dbReference type="Pfam" id="PF02661">
    <property type="entry name" value="Fic"/>
    <property type="match status" value="1"/>
</dbReference>
<dbReference type="Gene3D" id="1.10.10.10">
    <property type="entry name" value="Winged helix-like DNA-binding domain superfamily/Winged helix DNA-binding domain"/>
    <property type="match status" value="1"/>
</dbReference>
<dbReference type="Pfam" id="PF21248">
    <property type="entry name" value="SoFic-like_C"/>
    <property type="match status" value="1"/>
</dbReference>
<dbReference type="InterPro" id="IPR026287">
    <property type="entry name" value="SoFic-like"/>
</dbReference>
<gene>
    <name evidence="2" type="ORF">MGWOODY_Hyp1625</name>
</gene>
<evidence type="ECO:0000313" key="2">
    <source>
        <dbReference type="EMBL" id="CUS55378.1"/>
    </source>
</evidence>
<reference evidence="2" key="1">
    <citation type="submission" date="2015-10" db="EMBL/GenBank/DDBJ databases">
        <authorList>
            <person name="Gilbert D.G."/>
        </authorList>
    </citation>
    <scope>NUCLEOTIDE SEQUENCE</scope>
</reference>
<dbReference type="InterPro" id="IPR003812">
    <property type="entry name" value="Fido"/>
</dbReference>
<dbReference type="AlphaFoldDB" id="A0A160TWW3"/>
<organism evidence="2">
    <name type="scientific">hydrothermal vent metagenome</name>
    <dbReference type="NCBI Taxonomy" id="652676"/>
    <lineage>
        <taxon>unclassified sequences</taxon>
        <taxon>metagenomes</taxon>
        <taxon>ecological metagenomes</taxon>
    </lineage>
</organism>
<feature type="domain" description="Fido" evidence="1">
    <location>
        <begin position="116"/>
        <end position="262"/>
    </location>
</feature>
<dbReference type="PANTHER" id="PTHR13504:SF35">
    <property type="entry name" value="PROTEIN ADENYLYLTRANSFERASE SOFIC"/>
    <property type="match status" value="1"/>
</dbReference>
<dbReference type="PANTHER" id="PTHR13504">
    <property type="entry name" value="FIDO DOMAIN-CONTAINING PROTEIN DDB_G0283145"/>
    <property type="match status" value="1"/>
</dbReference>
<dbReference type="InterPro" id="IPR048770">
    <property type="entry name" value="SoFic-like_C"/>
</dbReference>
<dbReference type="InterPro" id="IPR040198">
    <property type="entry name" value="Fido_containing"/>
</dbReference>
<accession>A0A160TWW3</accession>
<dbReference type="InterPro" id="IPR036388">
    <property type="entry name" value="WH-like_DNA-bd_sf"/>
</dbReference>
<protein>
    <submittedName>
        <fullName evidence="2">MloA</fullName>
    </submittedName>
</protein>
<dbReference type="EMBL" id="CZQD01000001">
    <property type="protein sequence ID" value="CUS55378.1"/>
    <property type="molecule type" value="Genomic_DNA"/>
</dbReference>
<dbReference type="Gene3D" id="1.10.3290.10">
    <property type="entry name" value="Fido-like domain"/>
    <property type="match status" value="1"/>
</dbReference>